<evidence type="ECO:0000256" key="6">
    <source>
        <dbReference type="ARBA" id="ARBA00023170"/>
    </source>
</evidence>
<organism evidence="10 11">
    <name type="scientific">Pinctada imbricata</name>
    <name type="common">Atlantic pearl-oyster</name>
    <name type="synonym">Pinctada martensii</name>
    <dbReference type="NCBI Taxonomy" id="66713"/>
    <lineage>
        <taxon>Eukaryota</taxon>
        <taxon>Metazoa</taxon>
        <taxon>Spiralia</taxon>
        <taxon>Lophotrochozoa</taxon>
        <taxon>Mollusca</taxon>
        <taxon>Bivalvia</taxon>
        <taxon>Autobranchia</taxon>
        <taxon>Pteriomorphia</taxon>
        <taxon>Pterioida</taxon>
        <taxon>Pterioidea</taxon>
        <taxon>Pteriidae</taxon>
        <taxon>Pinctada</taxon>
    </lineage>
</organism>
<keyword evidence="4" id="KW-0297">G-protein coupled receptor</keyword>
<dbReference type="Proteomes" id="UP001186944">
    <property type="component" value="Unassembled WGS sequence"/>
</dbReference>
<feature type="transmembrane region" description="Helical" evidence="8">
    <location>
        <begin position="138"/>
        <end position="161"/>
    </location>
</feature>
<evidence type="ECO:0000256" key="8">
    <source>
        <dbReference type="SAM" id="Phobius"/>
    </source>
</evidence>
<dbReference type="InterPro" id="IPR017452">
    <property type="entry name" value="GPCR_Rhodpsn_7TM"/>
</dbReference>
<feature type="transmembrane region" description="Helical" evidence="8">
    <location>
        <begin position="27"/>
        <end position="47"/>
    </location>
</feature>
<feature type="transmembrane region" description="Helical" evidence="8">
    <location>
        <begin position="85"/>
        <end position="110"/>
    </location>
</feature>
<evidence type="ECO:0000313" key="10">
    <source>
        <dbReference type="EMBL" id="KAK3089361.1"/>
    </source>
</evidence>
<evidence type="ECO:0000313" key="11">
    <source>
        <dbReference type="Proteomes" id="UP001186944"/>
    </source>
</evidence>
<dbReference type="InterPro" id="IPR000276">
    <property type="entry name" value="GPCR_Rhodpsn"/>
</dbReference>
<protein>
    <recommendedName>
        <fullName evidence="9">G-protein coupled receptors family 1 profile domain-containing protein</fullName>
    </recommendedName>
</protein>
<dbReference type="Gene3D" id="1.20.1070.10">
    <property type="entry name" value="Rhodopsin 7-helix transmembrane proteins"/>
    <property type="match status" value="1"/>
</dbReference>
<dbReference type="SUPFAM" id="SSF81321">
    <property type="entry name" value="Family A G protein-coupled receptor-like"/>
    <property type="match status" value="1"/>
</dbReference>
<dbReference type="PROSITE" id="PS50262">
    <property type="entry name" value="G_PROTEIN_RECEP_F1_2"/>
    <property type="match status" value="1"/>
</dbReference>
<dbReference type="PRINTS" id="PR00237">
    <property type="entry name" value="GPCRRHODOPSN"/>
</dbReference>
<sequence length="244" mass="28236">MTLMLIACDRFFGIVYAMKAHIIERKALPSLLIVWFVSAAIGVPMFLKRQEFRRQWKGYLEKWCDDNWQTTDYDGNVVLDRKSRAAYYTCVTILLYFIPLVVMSCAYGGVIKTLWASKAPGERLSQDVKVQTRVKQKVVIMLILIMVVFGVCWLPLEITILYSEFKDPAQQLGPWYEDFQFAAKTLAYFNCALNPLIYAGFNDNFRKGFRLMFGCYKKQRYTTLSKTEDSFHSSATVSTGMTRM</sequence>
<comment type="subcellular location">
    <subcellularLocation>
        <location evidence="1">Membrane</location>
        <topology evidence="1">Multi-pass membrane protein</topology>
    </subcellularLocation>
</comment>
<evidence type="ECO:0000256" key="2">
    <source>
        <dbReference type="ARBA" id="ARBA00022692"/>
    </source>
</evidence>
<dbReference type="AlphaFoldDB" id="A0AA88XWT2"/>
<keyword evidence="3 8" id="KW-1133">Transmembrane helix</keyword>
<keyword evidence="6" id="KW-0675">Receptor</keyword>
<evidence type="ECO:0000256" key="3">
    <source>
        <dbReference type="ARBA" id="ARBA00022989"/>
    </source>
</evidence>
<dbReference type="PANTHER" id="PTHR45695">
    <property type="entry name" value="LEUCOKININ RECEPTOR-RELATED"/>
    <property type="match status" value="1"/>
</dbReference>
<evidence type="ECO:0000256" key="1">
    <source>
        <dbReference type="ARBA" id="ARBA00004141"/>
    </source>
</evidence>
<evidence type="ECO:0000256" key="7">
    <source>
        <dbReference type="ARBA" id="ARBA00023224"/>
    </source>
</evidence>
<name>A0AA88XWT2_PINIB</name>
<dbReference type="EMBL" id="VSWD01000010">
    <property type="protein sequence ID" value="KAK3089361.1"/>
    <property type="molecule type" value="Genomic_DNA"/>
</dbReference>
<dbReference type="GO" id="GO:0005886">
    <property type="term" value="C:plasma membrane"/>
    <property type="evidence" value="ECO:0007669"/>
    <property type="project" value="TreeGrafter"/>
</dbReference>
<proteinExistence type="predicted"/>
<evidence type="ECO:0000256" key="4">
    <source>
        <dbReference type="ARBA" id="ARBA00023040"/>
    </source>
</evidence>
<feature type="transmembrane region" description="Helical" evidence="8">
    <location>
        <begin position="181"/>
        <end position="201"/>
    </location>
</feature>
<gene>
    <name evidence="10" type="ORF">FSP39_003037</name>
</gene>
<keyword evidence="2 8" id="KW-0812">Transmembrane</keyword>
<reference evidence="10" key="1">
    <citation type="submission" date="2019-08" db="EMBL/GenBank/DDBJ databases">
        <title>The improved chromosome-level genome for the pearl oyster Pinctada fucata martensii using PacBio sequencing and Hi-C.</title>
        <authorList>
            <person name="Zheng Z."/>
        </authorList>
    </citation>
    <scope>NUCLEOTIDE SEQUENCE</scope>
    <source>
        <strain evidence="10">ZZ-2019</strain>
        <tissue evidence="10">Adductor muscle</tissue>
    </source>
</reference>
<dbReference type="Pfam" id="PF00001">
    <property type="entry name" value="7tm_1"/>
    <property type="match status" value="1"/>
</dbReference>
<keyword evidence="5 8" id="KW-0472">Membrane</keyword>
<accession>A0AA88XWT2</accession>
<dbReference type="GO" id="GO:0004930">
    <property type="term" value="F:G protein-coupled receptor activity"/>
    <property type="evidence" value="ECO:0007669"/>
    <property type="project" value="UniProtKB-KW"/>
</dbReference>
<keyword evidence="7" id="KW-0807">Transducer</keyword>
<keyword evidence="11" id="KW-1185">Reference proteome</keyword>
<evidence type="ECO:0000256" key="5">
    <source>
        <dbReference type="ARBA" id="ARBA00023136"/>
    </source>
</evidence>
<comment type="caution">
    <text evidence="10">The sequence shown here is derived from an EMBL/GenBank/DDBJ whole genome shotgun (WGS) entry which is preliminary data.</text>
</comment>
<dbReference type="PANTHER" id="PTHR45695:SF9">
    <property type="entry name" value="LEUCOKININ RECEPTOR"/>
    <property type="match status" value="1"/>
</dbReference>
<feature type="domain" description="G-protein coupled receptors family 1 profile" evidence="9">
    <location>
        <begin position="1"/>
        <end position="198"/>
    </location>
</feature>
<evidence type="ECO:0000259" key="9">
    <source>
        <dbReference type="PROSITE" id="PS50262"/>
    </source>
</evidence>